<reference evidence="20" key="1">
    <citation type="submission" date="2017-11" db="EMBL/GenBank/DDBJ databases">
        <authorList>
            <person name="Chan K.G."/>
            <person name="Lee L.S."/>
        </authorList>
    </citation>
    <scope>NUCLEOTIDE SEQUENCE [LARGE SCALE GENOMIC DNA]</scope>
    <source>
        <strain evidence="20">DSM 100970</strain>
    </source>
</reference>
<evidence type="ECO:0000256" key="8">
    <source>
        <dbReference type="ARBA" id="ARBA00023002"/>
    </source>
</evidence>
<evidence type="ECO:0000256" key="11">
    <source>
        <dbReference type="ARBA" id="ARBA00023284"/>
    </source>
</evidence>
<dbReference type="InterPro" id="IPR023753">
    <property type="entry name" value="FAD/NAD-binding_dom"/>
</dbReference>
<dbReference type="PRINTS" id="PR00368">
    <property type="entry name" value="FADPNR"/>
</dbReference>
<dbReference type="GO" id="GO:0050660">
    <property type="term" value="F:flavin adenine dinucleotide binding"/>
    <property type="evidence" value="ECO:0007669"/>
    <property type="project" value="InterPro"/>
</dbReference>
<evidence type="ECO:0000256" key="15">
    <source>
        <dbReference type="PIRSR" id="PIRSR000350-4"/>
    </source>
</evidence>
<gene>
    <name evidence="19" type="primary">lpdA</name>
    <name evidence="19" type="ORF">CUN60_10325</name>
</gene>
<dbReference type="KEGG" id="nba:CUN60_10325"/>
<protein>
    <recommendedName>
        <fullName evidence="4 16">Dihydrolipoyl dehydrogenase</fullName>
        <ecNumber evidence="3 16">1.8.1.4</ecNumber>
    </recommendedName>
</protein>
<organism evidence="19 20">
    <name type="scientific">Aquella oligotrophica</name>
    <dbReference type="NCBI Taxonomy" id="2067065"/>
    <lineage>
        <taxon>Bacteria</taxon>
        <taxon>Pseudomonadati</taxon>
        <taxon>Pseudomonadota</taxon>
        <taxon>Betaproteobacteria</taxon>
        <taxon>Neisseriales</taxon>
        <taxon>Neisseriaceae</taxon>
        <taxon>Aquella</taxon>
    </lineage>
</organism>
<keyword evidence="11 16" id="KW-0676">Redox-active center</keyword>
<proteinExistence type="inferred from homology"/>
<dbReference type="InterPro" id="IPR050151">
    <property type="entry name" value="Class-I_Pyr_Nuc-Dis_Oxidored"/>
</dbReference>
<dbReference type="SUPFAM" id="SSF51905">
    <property type="entry name" value="FAD/NAD(P)-binding domain"/>
    <property type="match status" value="1"/>
</dbReference>
<evidence type="ECO:0000256" key="7">
    <source>
        <dbReference type="ARBA" id="ARBA00022827"/>
    </source>
</evidence>
<evidence type="ECO:0000256" key="5">
    <source>
        <dbReference type="ARBA" id="ARBA00022490"/>
    </source>
</evidence>
<dbReference type="PIRSF" id="PIRSF000350">
    <property type="entry name" value="Mercury_reductase_MerA"/>
    <property type="match status" value="1"/>
</dbReference>
<dbReference type="GO" id="GO:0005737">
    <property type="term" value="C:cytoplasm"/>
    <property type="evidence" value="ECO:0007669"/>
    <property type="project" value="UniProtKB-SubCell"/>
</dbReference>
<feature type="domain" description="Pyridine nucleotide-disulphide oxidoreductase dimerisation" evidence="17">
    <location>
        <begin position="354"/>
        <end position="463"/>
    </location>
</feature>
<feature type="disulfide bond" description="Redox-active" evidence="15">
    <location>
        <begin position="47"/>
        <end position="52"/>
    </location>
</feature>
<dbReference type="InterPro" id="IPR006258">
    <property type="entry name" value="Lipoamide_DH"/>
</dbReference>
<dbReference type="Gene3D" id="3.50.50.60">
    <property type="entry name" value="FAD/NAD(P)-binding domain"/>
    <property type="match status" value="2"/>
</dbReference>
<dbReference type="Pfam" id="PF02852">
    <property type="entry name" value="Pyr_redox_dim"/>
    <property type="match status" value="1"/>
</dbReference>
<evidence type="ECO:0000256" key="14">
    <source>
        <dbReference type="PIRSR" id="PIRSR000350-3"/>
    </source>
</evidence>
<evidence type="ECO:0000256" key="2">
    <source>
        <dbReference type="ARBA" id="ARBA00007532"/>
    </source>
</evidence>
<dbReference type="Pfam" id="PF07992">
    <property type="entry name" value="Pyr_redox_2"/>
    <property type="match status" value="1"/>
</dbReference>
<feature type="binding site" evidence="14">
    <location>
        <position position="56"/>
    </location>
    <ligand>
        <name>FAD</name>
        <dbReference type="ChEBI" id="CHEBI:57692"/>
    </ligand>
</feature>
<dbReference type="RefSeq" id="WP_102951963.1">
    <property type="nucleotide sequence ID" value="NZ_CP024847.1"/>
</dbReference>
<dbReference type="EMBL" id="CP024847">
    <property type="protein sequence ID" value="AUR52675.1"/>
    <property type="molecule type" value="Genomic_DNA"/>
</dbReference>
<feature type="binding site" evidence="14">
    <location>
        <begin position="326"/>
        <end position="329"/>
    </location>
    <ligand>
        <name>FAD</name>
        <dbReference type="ChEBI" id="CHEBI:57692"/>
    </ligand>
</feature>
<keyword evidence="7 14" id="KW-0274">FAD</keyword>
<comment type="catalytic activity">
    <reaction evidence="12 16">
        <text>N(6)-[(R)-dihydrolipoyl]-L-lysyl-[protein] + NAD(+) = N(6)-[(R)-lipoyl]-L-lysyl-[protein] + NADH + H(+)</text>
        <dbReference type="Rhea" id="RHEA:15045"/>
        <dbReference type="Rhea" id="RHEA-COMP:10474"/>
        <dbReference type="Rhea" id="RHEA-COMP:10475"/>
        <dbReference type="ChEBI" id="CHEBI:15378"/>
        <dbReference type="ChEBI" id="CHEBI:57540"/>
        <dbReference type="ChEBI" id="CHEBI:57945"/>
        <dbReference type="ChEBI" id="CHEBI:83099"/>
        <dbReference type="ChEBI" id="CHEBI:83100"/>
        <dbReference type="EC" id="1.8.1.4"/>
    </reaction>
</comment>
<keyword evidence="20" id="KW-1185">Reference proteome</keyword>
<evidence type="ECO:0000256" key="6">
    <source>
        <dbReference type="ARBA" id="ARBA00022630"/>
    </source>
</evidence>
<evidence type="ECO:0000256" key="9">
    <source>
        <dbReference type="ARBA" id="ARBA00023027"/>
    </source>
</evidence>
<evidence type="ECO:0000256" key="12">
    <source>
        <dbReference type="ARBA" id="ARBA00049187"/>
    </source>
</evidence>
<dbReference type="Proteomes" id="UP000236655">
    <property type="component" value="Chromosome"/>
</dbReference>
<dbReference type="NCBIfam" id="TIGR01350">
    <property type="entry name" value="lipoamide_DH"/>
    <property type="match status" value="1"/>
</dbReference>
<evidence type="ECO:0000256" key="16">
    <source>
        <dbReference type="RuleBase" id="RU003692"/>
    </source>
</evidence>
<evidence type="ECO:0000256" key="13">
    <source>
        <dbReference type="PIRSR" id="PIRSR000350-2"/>
    </source>
</evidence>
<feature type="binding site" evidence="14">
    <location>
        <position position="212"/>
    </location>
    <ligand>
        <name>NAD(+)</name>
        <dbReference type="ChEBI" id="CHEBI:57540"/>
    </ligand>
</feature>
<name>A0A2I7N8W2_9NEIS</name>
<dbReference type="PROSITE" id="PS00076">
    <property type="entry name" value="PYRIDINE_REDOX_1"/>
    <property type="match status" value="1"/>
</dbReference>
<comment type="miscellaneous">
    <text evidence="16">The active site is a redox-active disulfide bond.</text>
</comment>
<comment type="similarity">
    <text evidence="2 16">Belongs to the class-I pyridine nucleotide-disulfide oxidoreductase family.</text>
</comment>
<evidence type="ECO:0000259" key="17">
    <source>
        <dbReference type="Pfam" id="PF02852"/>
    </source>
</evidence>
<feature type="binding site" evidence="14">
    <location>
        <begin position="152"/>
        <end position="154"/>
    </location>
    <ligand>
        <name>FAD</name>
        <dbReference type="ChEBI" id="CHEBI:57692"/>
    </ligand>
</feature>
<accession>A0A2I7N8W2</accession>
<comment type="cofactor">
    <cofactor evidence="14 16">
        <name>FAD</name>
        <dbReference type="ChEBI" id="CHEBI:57692"/>
    </cofactor>
    <text evidence="14 16">Binds 1 FAD per subunit.</text>
</comment>
<keyword evidence="6 16" id="KW-0285">Flavoprotein</keyword>
<dbReference type="OrthoDB" id="178496at2"/>
<dbReference type="FunFam" id="3.30.390.30:FF:000001">
    <property type="entry name" value="Dihydrolipoyl dehydrogenase"/>
    <property type="match status" value="1"/>
</dbReference>
<feature type="binding site" evidence="14">
    <location>
        <position position="279"/>
    </location>
    <ligand>
        <name>NAD(+)</name>
        <dbReference type="ChEBI" id="CHEBI:57540"/>
    </ligand>
</feature>
<evidence type="ECO:0000256" key="3">
    <source>
        <dbReference type="ARBA" id="ARBA00012608"/>
    </source>
</evidence>
<sequence>MQNFDVVVIGGGPGGYVAAIRAAQLGFSTACIDGYRRKDKYSLGGTCLNVGCIPSKALLQSSENYAELTHSFADHGISCDNPKIDVKKMIARKEDIVNKNSNGISFLFKKNKITELHGWASFSANKDGKWVISIDDQGKKEEISATHVIVATGSNSRHLPQIATDNVNILDNEGALDLTETPKELCVIGAGVIGLEMGSVWARLGAKVTVLEASDKFLGAADEQVAKELHKNLVKQGLEIKTGVKIGEIKNAKKKVTVNYELGGEKLKLECDKLLVSIGRIPNTNGLNPEAVGLKLDERGFIVVDADCRTNLPNVWAIGDVVRGPMLAHKASDEGIIVAERIAGQHPHLDFNTIPWVIYTNPEIAWVGKTEQQLTAEGIKFKKGVASFMANGRALGLGHNVGFVKMLACEETDRILGVHMVGPFVSELISEAVVAMEFMASSEDLARIIHAHPSLSEVTHEAALACDKRQLHG</sequence>
<keyword evidence="9 14" id="KW-0520">NAD</keyword>
<dbReference type="PANTHER" id="PTHR22912:SF224">
    <property type="entry name" value="DIHYDROLIPOYL DEHYDROGENASE"/>
    <property type="match status" value="1"/>
</dbReference>
<keyword evidence="5" id="KW-0963">Cytoplasm</keyword>
<evidence type="ECO:0000256" key="4">
    <source>
        <dbReference type="ARBA" id="ARBA00016961"/>
    </source>
</evidence>
<evidence type="ECO:0000313" key="20">
    <source>
        <dbReference type="Proteomes" id="UP000236655"/>
    </source>
</evidence>
<dbReference type="SUPFAM" id="SSF55424">
    <property type="entry name" value="FAD/NAD-linked reductases, dimerisation (C-terminal) domain"/>
    <property type="match status" value="1"/>
</dbReference>
<dbReference type="PANTHER" id="PTHR22912">
    <property type="entry name" value="DISULFIDE OXIDOREDUCTASE"/>
    <property type="match status" value="1"/>
</dbReference>
<feature type="active site" description="Proton acceptor" evidence="13">
    <location>
        <position position="452"/>
    </location>
</feature>
<dbReference type="InterPro" id="IPR036188">
    <property type="entry name" value="FAD/NAD-bd_sf"/>
</dbReference>
<evidence type="ECO:0000313" key="19">
    <source>
        <dbReference type="EMBL" id="AUR52675.1"/>
    </source>
</evidence>
<dbReference type="InterPro" id="IPR001100">
    <property type="entry name" value="Pyr_nuc-diS_OxRdtase"/>
</dbReference>
<keyword evidence="8 16" id="KW-0560">Oxidoreductase</keyword>
<comment type="subcellular location">
    <subcellularLocation>
        <location evidence="1">Cytoplasm</location>
    </subcellularLocation>
</comment>
<dbReference type="InterPro" id="IPR016156">
    <property type="entry name" value="FAD/NAD-linked_Rdtase_dimer_sf"/>
</dbReference>
<dbReference type="PRINTS" id="PR00411">
    <property type="entry name" value="PNDRDTASEI"/>
</dbReference>
<feature type="domain" description="FAD/NAD(P)-binding" evidence="18">
    <location>
        <begin position="4"/>
        <end position="335"/>
    </location>
</feature>
<feature type="binding site" evidence="14">
    <location>
        <position position="320"/>
    </location>
    <ligand>
        <name>FAD</name>
        <dbReference type="ChEBI" id="CHEBI:57692"/>
    </ligand>
</feature>
<keyword evidence="14" id="KW-0547">Nucleotide-binding</keyword>
<evidence type="ECO:0000259" key="18">
    <source>
        <dbReference type="Pfam" id="PF07992"/>
    </source>
</evidence>
<dbReference type="InterPro" id="IPR012999">
    <property type="entry name" value="Pyr_OxRdtase_I_AS"/>
</dbReference>
<evidence type="ECO:0000256" key="10">
    <source>
        <dbReference type="ARBA" id="ARBA00023157"/>
    </source>
</evidence>
<dbReference type="Gene3D" id="3.30.390.30">
    <property type="match status" value="1"/>
</dbReference>
<keyword evidence="10" id="KW-1015">Disulfide bond</keyword>
<evidence type="ECO:0000256" key="1">
    <source>
        <dbReference type="ARBA" id="ARBA00004496"/>
    </source>
</evidence>
<feature type="binding site" evidence="14">
    <location>
        <begin position="189"/>
        <end position="196"/>
    </location>
    <ligand>
        <name>NAD(+)</name>
        <dbReference type="ChEBI" id="CHEBI:57540"/>
    </ligand>
</feature>
<dbReference type="EC" id="1.8.1.4" evidence="3 16"/>
<dbReference type="GO" id="GO:0004148">
    <property type="term" value="F:dihydrolipoyl dehydrogenase (NADH) activity"/>
    <property type="evidence" value="ECO:0007669"/>
    <property type="project" value="UniProtKB-EC"/>
</dbReference>
<dbReference type="AlphaFoldDB" id="A0A2I7N8W2"/>
<dbReference type="GO" id="GO:0006103">
    <property type="term" value="P:2-oxoglutarate metabolic process"/>
    <property type="evidence" value="ECO:0007669"/>
    <property type="project" value="TreeGrafter"/>
</dbReference>
<dbReference type="InterPro" id="IPR004099">
    <property type="entry name" value="Pyr_nucl-diS_OxRdtase_dimer"/>
</dbReference>